<dbReference type="InterPro" id="IPR005650">
    <property type="entry name" value="BlaI_family"/>
</dbReference>
<keyword evidence="2" id="KW-0805">Transcription regulation</keyword>
<dbReference type="InterPro" id="IPR036388">
    <property type="entry name" value="WH-like_DNA-bd_sf"/>
</dbReference>
<accession>A0AA42PCK5</accession>
<dbReference type="AlphaFoldDB" id="A0AA42PCK5"/>
<dbReference type="GO" id="GO:0045892">
    <property type="term" value="P:negative regulation of DNA-templated transcription"/>
    <property type="evidence" value="ECO:0007669"/>
    <property type="project" value="InterPro"/>
</dbReference>
<dbReference type="RefSeq" id="WP_162836288.1">
    <property type="nucleotide sequence ID" value="NZ_JAOCAE010000014.1"/>
</dbReference>
<comment type="similarity">
    <text evidence="1">Belongs to the BlaI transcriptional regulatory family.</text>
</comment>
<dbReference type="Pfam" id="PF03965">
    <property type="entry name" value="Penicillinase_R"/>
    <property type="match status" value="1"/>
</dbReference>
<evidence type="ECO:0000313" key="6">
    <source>
        <dbReference type="Proteomes" id="UP001158500"/>
    </source>
</evidence>
<evidence type="ECO:0000256" key="4">
    <source>
        <dbReference type="ARBA" id="ARBA00023163"/>
    </source>
</evidence>
<keyword evidence="3" id="KW-0238">DNA-binding</keyword>
<sequence>MDDTCRSSQAFGCNKLTNPDVPPLGDLEIAVLEDIWRFGASDAKTVYGRVGRSRSITLNTVQSTLERLFRKRILQREKVSHAYEYSARLSRPELIQKLVESTVRRVAGHQPDALLSAFADLAARADDDQLKRLEETIARRRAELDEN</sequence>
<evidence type="ECO:0000256" key="2">
    <source>
        <dbReference type="ARBA" id="ARBA00023015"/>
    </source>
</evidence>
<evidence type="ECO:0000256" key="3">
    <source>
        <dbReference type="ARBA" id="ARBA00023125"/>
    </source>
</evidence>
<comment type="caution">
    <text evidence="5">The sequence shown here is derived from an EMBL/GenBank/DDBJ whole genome shotgun (WGS) entry which is preliminary data.</text>
</comment>
<reference evidence="5" key="1">
    <citation type="submission" date="2022-09" db="EMBL/GenBank/DDBJ databases">
        <title>Intensive care unit water sources are persistently colonized with multi-drug resistant bacteria and are the site of extensive horizontal gene transfer of antibiotic resistance genes.</title>
        <authorList>
            <person name="Diorio-Toth L."/>
        </authorList>
    </citation>
    <scope>NUCLEOTIDE SEQUENCE</scope>
    <source>
        <strain evidence="5">GD03947</strain>
    </source>
</reference>
<gene>
    <name evidence="5" type="ORF">N5C32_17900</name>
</gene>
<dbReference type="GO" id="GO:0003677">
    <property type="term" value="F:DNA binding"/>
    <property type="evidence" value="ECO:0007669"/>
    <property type="project" value="UniProtKB-KW"/>
</dbReference>
<protein>
    <submittedName>
        <fullName evidence="5">BlaI/MecI/CopY family transcriptional regulator</fullName>
    </submittedName>
</protein>
<evidence type="ECO:0000313" key="5">
    <source>
        <dbReference type="EMBL" id="MDH1237907.1"/>
    </source>
</evidence>
<proteinExistence type="inferred from homology"/>
<dbReference type="InterPro" id="IPR036390">
    <property type="entry name" value="WH_DNA-bd_sf"/>
</dbReference>
<dbReference type="EMBL" id="JAOCAE010000014">
    <property type="protein sequence ID" value="MDH1237907.1"/>
    <property type="molecule type" value="Genomic_DNA"/>
</dbReference>
<dbReference type="Gene3D" id="1.10.10.10">
    <property type="entry name" value="Winged helix-like DNA-binding domain superfamily/Winged helix DNA-binding domain"/>
    <property type="match status" value="1"/>
</dbReference>
<dbReference type="Proteomes" id="UP001158500">
    <property type="component" value="Unassembled WGS sequence"/>
</dbReference>
<keyword evidence="4" id="KW-0804">Transcription</keyword>
<name>A0AA42PCK5_STUST</name>
<dbReference type="SUPFAM" id="SSF46785">
    <property type="entry name" value="Winged helix' DNA-binding domain"/>
    <property type="match status" value="1"/>
</dbReference>
<organism evidence="5 6">
    <name type="scientific">Stutzerimonas stutzeri</name>
    <name type="common">Pseudomonas stutzeri</name>
    <dbReference type="NCBI Taxonomy" id="316"/>
    <lineage>
        <taxon>Bacteria</taxon>
        <taxon>Pseudomonadati</taxon>
        <taxon>Pseudomonadota</taxon>
        <taxon>Gammaproteobacteria</taxon>
        <taxon>Pseudomonadales</taxon>
        <taxon>Pseudomonadaceae</taxon>
        <taxon>Stutzerimonas</taxon>
    </lineage>
</organism>
<evidence type="ECO:0000256" key="1">
    <source>
        <dbReference type="ARBA" id="ARBA00011046"/>
    </source>
</evidence>